<keyword evidence="9" id="KW-1185">Reference proteome</keyword>
<evidence type="ECO:0000256" key="3">
    <source>
        <dbReference type="ARBA" id="ARBA00022927"/>
    </source>
</evidence>
<gene>
    <name evidence="8" type="ORF">BMF94_2427</name>
</gene>
<keyword evidence="2" id="KW-0963">Cytoplasm</keyword>
<feature type="region of interest" description="Disordered" evidence="6">
    <location>
        <begin position="1"/>
        <end position="364"/>
    </location>
</feature>
<feature type="region of interest" description="Disordered" evidence="6">
    <location>
        <begin position="1479"/>
        <end position="1503"/>
    </location>
</feature>
<keyword evidence="3" id="KW-0653">Protein transport</keyword>
<dbReference type="PANTHER" id="PTHR10663:SF375">
    <property type="entry name" value="LD29171P"/>
    <property type="match status" value="1"/>
</dbReference>
<feature type="compositionally biased region" description="Low complexity" evidence="6">
    <location>
        <begin position="1953"/>
        <end position="1971"/>
    </location>
</feature>
<dbReference type="InterPro" id="IPR023394">
    <property type="entry name" value="Sec7_C_sf"/>
</dbReference>
<dbReference type="InterPro" id="IPR032629">
    <property type="entry name" value="DCB_dom"/>
</dbReference>
<dbReference type="PANTHER" id="PTHR10663">
    <property type="entry name" value="GUANYL-NUCLEOTIDE EXCHANGE FACTOR"/>
    <property type="match status" value="1"/>
</dbReference>
<keyword evidence="4" id="KW-0472">Membrane</keyword>
<feature type="compositionally biased region" description="Low complexity" evidence="6">
    <location>
        <begin position="1029"/>
        <end position="1040"/>
    </location>
</feature>
<evidence type="ECO:0000313" key="9">
    <source>
        <dbReference type="Proteomes" id="UP000237144"/>
    </source>
</evidence>
<accession>A0A2S5BD09</accession>
<feature type="compositionally biased region" description="Low complexity" evidence="6">
    <location>
        <begin position="316"/>
        <end position="338"/>
    </location>
</feature>
<evidence type="ECO:0000313" key="8">
    <source>
        <dbReference type="EMBL" id="POY74665.1"/>
    </source>
</evidence>
<dbReference type="InterPro" id="IPR016024">
    <property type="entry name" value="ARM-type_fold"/>
</dbReference>
<evidence type="ECO:0000256" key="2">
    <source>
        <dbReference type="ARBA" id="ARBA00022490"/>
    </source>
</evidence>
<protein>
    <recommendedName>
        <fullName evidence="7">SEC7 domain-containing protein</fullName>
    </recommendedName>
</protein>
<feature type="domain" description="SEC7" evidence="7">
    <location>
        <begin position="1091"/>
        <end position="1279"/>
    </location>
</feature>
<dbReference type="FunFam" id="1.10.1000.11:FF:000003">
    <property type="entry name" value="Brefeldin A-inhibited guanine nucleotide-exchange protein 1"/>
    <property type="match status" value="1"/>
</dbReference>
<dbReference type="FunFam" id="1.10.220.20:FF:000002">
    <property type="entry name" value="Brefeldin A-inhibited guanine nucleotide-exchange protein 1"/>
    <property type="match status" value="1"/>
</dbReference>
<feature type="region of interest" description="Disordered" evidence="6">
    <location>
        <begin position="2209"/>
        <end position="2228"/>
    </location>
</feature>
<feature type="compositionally biased region" description="Acidic residues" evidence="6">
    <location>
        <begin position="248"/>
        <end position="257"/>
    </location>
</feature>
<dbReference type="CDD" id="cd00171">
    <property type="entry name" value="Sec7"/>
    <property type="match status" value="1"/>
</dbReference>
<dbReference type="InterPro" id="IPR000904">
    <property type="entry name" value="Sec7_dom"/>
</dbReference>
<feature type="compositionally biased region" description="Basic and acidic residues" evidence="6">
    <location>
        <begin position="212"/>
        <end position="222"/>
    </location>
</feature>
<comment type="subcellular location">
    <subcellularLocation>
        <location evidence="5">Cytoplasmic vesicle</location>
        <location evidence="5">COPI-coated vesicle membrane</location>
    </subcellularLocation>
</comment>
<organism evidence="8 9">
    <name type="scientific">Rhodotorula taiwanensis</name>
    <dbReference type="NCBI Taxonomy" id="741276"/>
    <lineage>
        <taxon>Eukaryota</taxon>
        <taxon>Fungi</taxon>
        <taxon>Dikarya</taxon>
        <taxon>Basidiomycota</taxon>
        <taxon>Pucciniomycotina</taxon>
        <taxon>Microbotryomycetes</taxon>
        <taxon>Sporidiobolales</taxon>
        <taxon>Sporidiobolaceae</taxon>
        <taxon>Rhodotorula</taxon>
    </lineage>
</organism>
<feature type="compositionally biased region" description="Basic and acidic residues" evidence="6">
    <location>
        <begin position="660"/>
        <end position="670"/>
    </location>
</feature>
<reference evidence="8 9" key="1">
    <citation type="journal article" date="2018" name="Front. Microbiol.">
        <title>Prospects for Fungal Bioremediation of Acidic Radioactive Waste Sites: Characterization and Genome Sequence of Rhodotorula taiwanensis MD1149.</title>
        <authorList>
            <person name="Tkavc R."/>
            <person name="Matrosova V.Y."/>
            <person name="Grichenko O.E."/>
            <person name="Gostincar C."/>
            <person name="Volpe R.P."/>
            <person name="Klimenkova P."/>
            <person name="Gaidamakova E.K."/>
            <person name="Zhou C.E."/>
            <person name="Stewart B.J."/>
            <person name="Lyman M.G."/>
            <person name="Malfatti S.A."/>
            <person name="Rubinfeld B."/>
            <person name="Courtot M."/>
            <person name="Singh J."/>
            <person name="Dalgard C.L."/>
            <person name="Hamilton T."/>
            <person name="Frey K.G."/>
            <person name="Gunde-Cimerman N."/>
            <person name="Dugan L."/>
            <person name="Daly M.J."/>
        </authorList>
    </citation>
    <scope>NUCLEOTIDE SEQUENCE [LARGE SCALE GENOMIC DNA]</scope>
    <source>
        <strain evidence="8 9">MD1149</strain>
    </source>
</reference>
<comment type="caution">
    <text evidence="8">The sequence shown here is derived from an EMBL/GenBank/DDBJ whole genome shotgun (WGS) entry which is preliminary data.</text>
</comment>
<evidence type="ECO:0000259" key="7">
    <source>
        <dbReference type="PROSITE" id="PS50190"/>
    </source>
</evidence>
<keyword evidence="1" id="KW-0813">Transport</keyword>
<dbReference type="InterPro" id="IPR032691">
    <property type="entry name" value="Mon2/Sec7/BIG1-like_HUS"/>
</dbReference>
<dbReference type="OrthoDB" id="18431at2759"/>
<sequence length="2228" mass="243165">MSDSEGPPRVETAAPRPKDELDQLVNADNAAPDHHHLSPTDTDAVVHRVHRDSAASVERVESSQRDDASDAVESVEQQSAQSDQNDPSRNDDDDAAVEPAEPLPSTDAVTPDATATETWSETSASGHPEGAPAAATPEHDDDDNKAEPSSSAPDEPPTHDSPNSTLETIAETRDVDLPSDASPPAPAGGGNVAGVADHDRERDDAPAPIRPELAELRAATEREQEDLVADTPVVPSLEPGGPELPLTEPEELEETTELEGLPRAVESVEEPSMPTSVQEPMSLEKVQEVAGLAGTEEPVVVGPEPSAAPSLSRTESNAPSVAASTTAPATAASTAPTSQHEAANGDASKTRRESMASVTTVSAPGSSHLVSGILIVSSLESIAATKEAKKSKPLKDALDAALDSLKSPVNAAGTATATSAMVDPHVVFLPLRLACETKSLPLMITALDCLSKLVSYDFFVDQHDPAAPQVQLARDDDNESLVGGAGQQQNNESLPLADQITSTVCDCFSPSPVSSSGSSSSSSAANAATTQHDTLLLRLLSCLLGLILSSSLPVHQSALLKAVRTVYNVFLLGRPGTVQTVAQATLGQIVGGVFGRVSFGETLTVPSSVGGGVNLAAAAAATDDGRPKSMPTPSRSQSRTDLASVAEEREGDSAEELDEGEAKVNSVRDGRVEVDADADADQTPRVSVTEDPSAMAVTAADQPEINGSGERVTSENLARLNGTPIPTSDQVSENDLFIKDAFLVFRALCKLSMKPLGADRRTPAATGRLQELTQLRPYSERDLKSPAMRSKLLSLHLVLTILHNHIRLFVDPTVSIVSSTSRERTPFLTAVKQYLCLALSRNAVSPVIQVFELSCEIFSRMLSVMRQRLKKEIEVLLNEIFFPILEMRTSTVRQKSLLLAAFARLAQDPQALVDIYINYDCDRSSLDNIYERLLNIVSKLGTTHFPPSAPEGKAGQPIPSALSAAFAPVPLSSTSLSDESRFSDARFVGQPVEAHIKRQSLECLVSVLRSLVSWAGRNATSAAPQPVASGSTTSLNGSGTPHRRSDDGQRDGTLSPGLDDRRPSFTGPGSDRNASGGVNTPDVPAGDDPSRFENAKLRKTTLLEGIKKFNFKPKRGIAFLIENGFIRSSEPKDIARFLLHADGLDKAQIGEYLGEGEPANIAAMHAFVDFMDFTNTRFVDALRMFLQSFRLPGEAQKIDRYMLKFAERYTAGNPETFANADTAYVLAFSVILLNTDAHNPQVKKPMSKVEFVKNNRGIDDGKDLDEQFLSEIYDEINANEIRMKDEVEAAGPQAPAPGLAGAIATVGRDLQREAYLWQSESMVSKTEALFRTLVRGQRRGGRATDEYYSASHAEHVRPMFEVAWMPILAGISGPLQDSEDLDLIKLSLDGFKHAVKIVCLFDLELERNAFVTTLAKFTFLNNFGEMRAKNVEAIKTLLDIAMVDGNYLKGSWREVLTCVSQLERFQLIAQGVDSQTVPELGRQPSLGRRRSTVTGKKTNRPTEEVALETRSQHITITADMIFSSTPQLSGAAIVDFTRALSEVSWEEIQASGLAEQPRVFCLQKLVEICYYNMNRIRLEWSAMWLILGEHFNQVTCHTNAKVSFLALDSLRQLAMRFLEKEELANFKFQKDFLKPFEYAMIHNTNPDARDMVLQCLHQMVQARAQNMRSGWRTMFGVFAAAAKVSTERIAAQAFDIVQRINREHFSQIVEFGSFADLTVCVTDFCKISKFQRVSLQAIELLRALIPMMLSCPECPLSGANGAVPVEATATDDPMLRFWFPLLFGFYDVIMNGEDLEVRKRALDYLFETLKKHGQSFPPEFWDTICKEVLFPIFAVLRSRSDVSRFSTHEDMSVWLSTTMIQALRNLVDLFTFYFDVLARMLDRLLDLLSECICQENDTLARIGTACLQQLVEDNVDKLSADRWERIISTFVHLFKTTTAYQLFDPTLLSPQADAGPSSKSKAPSPASDYAPLAPAPSTPVAAADGSPVPPPKPAQPVDRRRVFRQIIVKCVLQLLLIETTHELLQHERVYKTIPPGELLRLMAALDESYRFARKFNADKDLRMALWKVGFMRDLPNLLRQESTSAATLVNVLLRMHNDVQPEAVEKRAEVIDVFVPLALDVLANYVSLNPETQARNITAWTPVCTEILQGFCSFEDEPFKAQLDQLYPLVTNTLVRELDPALRECVRQVFVKVGKVALAIHDEAPHVDTGAANEKAAAAPPTPPTKQS</sequence>
<dbReference type="GO" id="GO:0015031">
    <property type="term" value="P:protein transport"/>
    <property type="evidence" value="ECO:0007669"/>
    <property type="project" value="UniProtKB-KW"/>
</dbReference>
<feature type="region of interest" description="Disordered" evidence="6">
    <location>
        <begin position="620"/>
        <end position="670"/>
    </location>
</feature>
<dbReference type="Pfam" id="PF16213">
    <property type="entry name" value="DCB"/>
    <property type="match status" value="2"/>
</dbReference>
<dbReference type="Gene3D" id="1.10.1000.11">
    <property type="entry name" value="Arf Nucleotide-binding Site Opener,domain 2"/>
    <property type="match status" value="1"/>
</dbReference>
<name>A0A2S5BD09_9BASI</name>
<dbReference type="GO" id="GO:0030663">
    <property type="term" value="C:COPI-coated vesicle membrane"/>
    <property type="evidence" value="ECO:0007669"/>
    <property type="project" value="UniProtKB-SubCell"/>
</dbReference>
<dbReference type="Pfam" id="PF20252">
    <property type="entry name" value="BIG2_C"/>
    <property type="match status" value="1"/>
</dbReference>
<dbReference type="SUPFAM" id="SSF48425">
    <property type="entry name" value="Sec7 domain"/>
    <property type="match status" value="1"/>
</dbReference>
<feature type="compositionally biased region" description="Polar residues" evidence="6">
    <location>
        <begin position="631"/>
        <end position="641"/>
    </location>
</feature>
<dbReference type="GO" id="GO:0005085">
    <property type="term" value="F:guanyl-nucleotide exchange factor activity"/>
    <property type="evidence" value="ECO:0007669"/>
    <property type="project" value="InterPro"/>
</dbReference>
<dbReference type="Pfam" id="PF01369">
    <property type="entry name" value="Sec7"/>
    <property type="match status" value="1"/>
</dbReference>
<feature type="region of interest" description="Disordered" evidence="6">
    <location>
        <begin position="1953"/>
        <end position="1996"/>
    </location>
</feature>
<dbReference type="SUPFAM" id="SSF48371">
    <property type="entry name" value="ARM repeat"/>
    <property type="match status" value="2"/>
</dbReference>
<proteinExistence type="predicted"/>
<dbReference type="Pfam" id="PF09324">
    <property type="entry name" value="Sec7-like_HDS"/>
    <property type="match status" value="1"/>
</dbReference>
<feature type="compositionally biased region" description="Basic and acidic residues" evidence="6">
    <location>
        <begin position="58"/>
        <end position="68"/>
    </location>
</feature>
<dbReference type="Gene3D" id="1.10.220.20">
    <property type="match status" value="1"/>
</dbReference>
<dbReference type="PROSITE" id="PS50190">
    <property type="entry name" value="SEC7"/>
    <property type="match status" value="1"/>
</dbReference>
<dbReference type="EMBL" id="PJQD01000023">
    <property type="protein sequence ID" value="POY74665.1"/>
    <property type="molecule type" value="Genomic_DNA"/>
</dbReference>
<evidence type="ECO:0000256" key="1">
    <source>
        <dbReference type="ARBA" id="ARBA00022448"/>
    </source>
</evidence>
<evidence type="ECO:0000256" key="6">
    <source>
        <dbReference type="SAM" id="MobiDB-lite"/>
    </source>
</evidence>
<feature type="region of interest" description="Disordered" evidence="6">
    <location>
        <begin position="1020"/>
        <end position="1093"/>
    </location>
</feature>
<dbReference type="SMART" id="SM00222">
    <property type="entry name" value="Sec7"/>
    <property type="match status" value="1"/>
</dbReference>
<dbReference type="InterPro" id="IPR015403">
    <property type="entry name" value="Mon2/Sec7/BIG1-like_HDS"/>
</dbReference>
<feature type="compositionally biased region" description="Low complexity" evidence="6">
    <location>
        <begin position="113"/>
        <end position="125"/>
    </location>
</feature>
<dbReference type="STRING" id="741276.A0A2S5BD09"/>
<dbReference type="InterPro" id="IPR035999">
    <property type="entry name" value="Sec7_dom_sf"/>
</dbReference>
<feature type="compositionally biased region" description="Basic and acidic residues" evidence="6">
    <location>
        <begin position="196"/>
        <end position="205"/>
    </location>
</feature>
<dbReference type="GO" id="GO:0032012">
    <property type="term" value="P:regulation of ARF protein signal transduction"/>
    <property type="evidence" value="ECO:0007669"/>
    <property type="project" value="InterPro"/>
</dbReference>
<dbReference type="Proteomes" id="UP000237144">
    <property type="component" value="Unassembled WGS sequence"/>
</dbReference>
<evidence type="ECO:0000256" key="4">
    <source>
        <dbReference type="ARBA" id="ARBA00023136"/>
    </source>
</evidence>
<evidence type="ECO:0000256" key="5">
    <source>
        <dbReference type="ARBA" id="ARBA00060451"/>
    </source>
</evidence>
<dbReference type="InterPro" id="IPR046455">
    <property type="entry name" value="Sec7/BIG1-like_C"/>
</dbReference>
<dbReference type="Pfam" id="PF12783">
    <property type="entry name" value="Sec7-like_HUS"/>
    <property type="match status" value="1"/>
</dbReference>
<feature type="compositionally biased region" description="Low complexity" evidence="6">
    <location>
        <begin position="237"/>
        <end position="247"/>
    </location>
</feature>